<reference evidence="1" key="1">
    <citation type="submission" date="2024-03" db="EMBL/GenBank/DDBJ databases">
        <title>WGS assembly of Saponaria officinalis var. Norfolk2.</title>
        <authorList>
            <person name="Jenkins J."/>
            <person name="Shu S."/>
            <person name="Grimwood J."/>
            <person name="Barry K."/>
            <person name="Goodstein D."/>
            <person name="Schmutz J."/>
            <person name="Leebens-Mack J."/>
            <person name="Osbourn A."/>
        </authorList>
    </citation>
    <scope>NUCLEOTIDE SEQUENCE [LARGE SCALE GENOMIC DNA]</scope>
    <source>
        <strain evidence="1">JIC</strain>
    </source>
</reference>
<gene>
    <name evidence="1" type="ORF">RND81_09G030600</name>
</gene>
<sequence length="106" mass="12398">MLVTRLYNPTQPLSQQTTTLIKWWCDRLNIHSKEGSHLRLQALILPRRTLHLLLNHTPHKHPPTIHPYPKNPINAVQHDSNLSKRHMKSVSIRLPPLYKSTNKILI</sequence>
<comment type="caution">
    <text evidence="1">The sequence shown here is derived from an EMBL/GenBank/DDBJ whole genome shotgun (WGS) entry which is preliminary data.</text>
</comment>
<protein>
    <submittedName>
        <fullName evidence="1">Uncharacterized protein</fullName>
    </submittedName>
</protein>
<name>A0AAW1II20_SAPOF</name>
<keyword evidence="2" id="KW-1185">Reference proteome</keyword>
<proteinExistence type="predicted"/>
<dbReference type="AlphaFoldDB" id="A0AAW1II20"/>
<accession>A0AAW1II20</accession>
<organism evidence="1 2">
    <name type="scientific">Saponaria officinalis</name>
    <name type="common">Common soapwort</name>
    <name type="synonym">Lychnis saponaria</name>
    <dbReference type="NCBI Taxonomy" id="3572"/>
    <lineage>
        <taxon>Eukaryota</taxon>
        <taxon>Viridiplantae</taxon>
        <taxon>Streptophyta</taxon>
        <taxon>Embryophyta</taxon>
        <taxon>Tracheophyta</taxon>
        <taxon>Spermatophyta</taxon>
        <taxon>Magnoliopsida</taxon>
        <taxon>eudicotyledons</taxon>
        <taxon>Gunneridae</taxon>
        <taxon>Pentapetalae</taxon>
        <taxon>Caryophyllales</taxon>
        <taxon>Caryophyllaceae</taxon>
        <taxon>Caryophylleae</taxon>
        <taxon>Saponaria</taxon>
    </lineage>
</organism>
<evidence type="ECO:0000313" key="1">
    <source>
        <dbReference type="EMBL" id="KAK9689038.1"/>
    </source>
</evidence>
<evidence type="ECO:0000313" key="2">
    <source>
        <dbReference type="Proteomes" id="UP001443914"/>
    </source>
</evidence>
<dbReference type="Proteomes" id="UP001443914">
    <property type="component" value="Unassembled WGS sequence"/>
</dbReference>
<dbReference type="EMBL" id="JBDFQZ010000009">
    <property type="protein sequence ID" value="KAK9689038.1"/>
    <property type="molecule type" value="Genomic_DNA"/>
</dbReference>